<dbReference type="Proteomes" id="UP000315496">
    <property type="component" value="Chromosome 5"/>
</dbReference>
<dbReference type="InterPro" id="IPR001680">
    <property type="entry name" value="WD40_rpt"/>
</dbReference>
<dbReference type="SUPFAM" id="SSF50978">
    <property type="entry name" value="WD40 repeat-like"/>
    <property type="match status" value="1"/>
</dbReference>
<name>A0A4Z1SL56_GIAMU</name>
<accession>A0A4Z1SL56</accession>
<keyword evidence="1" id="KW-0853">WD repeat</keyword>
<keyword evidence="2" id="KW-0677">Repeat</keyword>
<dbReference type="SMART" id="SM00320">
    <property type="entry name" value="WD40"/>
    <property type="match status" value="6"/>
</dbReference>
<gene>
    <name evidence="3" type="ORF">GMRT_14844</name>
</gene>
<dbReference type="PANTHER" id="PTHR19857">
    <property type="entry name" value="MITOCHONDRIAL DIVISION PROTEIN 1-RELATED"/>
    <property type="match status" value="1"/>
</dbReference>
<evidence type="ECO:0000313" key="3">
    <source>
        <dbReference type="EMBL" id="TNJ26220.1"/>
    </source>
</evidence>
<dbReference type="InterPro" id="IPR051179">
    <property type="entry name" value="WD_repeat_multifunction"/>
</dbReference>
<keyword evidence="4" id="KW-1185">Reference proteome</keyword>
<dbReference type="AlphaFoldDB" id="A0A4Z1SL56"/>
<evidence type="ECO:0000256" key="1">
    <source>
        <dbReference type="ARBA" id="ARBA00022574"/>
    </source>
</evidence>
<dbReference type="VEuPathDB" id="GiardiaDB:GMRT_14844"/>
<proteinExistence type="predicted"/>
<comment type="caution">
    <text evidence="3">The sequence shown here is derived from an EMBL/GenBank/DDBJ whole genome shotgun (WGS) entry which is preliminary data.</text>
</comment>
<evidence type="ECO:0000256" key="2">
    <source>
        <dbReference type="ARBA" id="ARBA00022737"/>
    </source>
</evidence>
<dbReference type="InterPro" id="IPR015943">
    <property type="entry name" value="WD40/YVTN_repeat-like_dom_sf"/>
</dbReference>
<evidence type="ECO:0000313" key="4">
    <source>
        <dbReference type="Proteomes" id="UP000315496"/>
    </source>
</evidence>
<protein>
    <submittedName>
        <fullName evidence="3">WD40 repeat protein</fullName>
    </submittedName>
</protein>
<sequence>MARGYETVRVEMPSNGFFTHVLECQGHDESHGAVFDFHWAPTSYGTDRWLMATASGDHSVRVFGLPSGKHIRTLFKQGGHVEWVTFCAVLNTGDILSAGLDGRVIRWPRGSARGMEVAQLGSIAAGAFCEKTQAVFVCGSHATICYFEHGNYLWQASVLPTVKSAPNLTTCCIGSKYLGVGGRDGGVFIVSKTDGNVIWKKKVFTQSVLASTSFQHFFVFGGADGRIIFIPTTEDCATSGEYQSFDGNGRGRVTSFAQDEDLLFVGLSDGSVLIYEQYEGAISHVDTLEILGRMPILSLALRFVNRNYLIYCGHSDGTLTIWNHGEGALVLKMPISKGAINKLRINEEAQILVAAGDDAIVRILQMQ</sequence>
<reference evidence="3 4" key="1">
    <citation type="submission" date="2019-05" db="EMBL/GenBank/DDBJ databases">
        <title>The compact genome of Giardia muris reveals important steps in the evolution of intestinal protozoan parasites.</title>
        <authorList>
            <person name="Xu F."/>
            <person name="Jimenez-Gonzalez A."/>
            <person name="Einarsson E."/>
            <person name="Astvaldsson A."/>
            <person name="Peirasmaki D."/>
            <person name="Eckmann L."/>
            <person name="Andersson J.O."/>
            <person name="Svard S.G."/>
            <person name="Jerlstrom-Hultqvist J."/>
        </authorList>
    </citation>
    <scope>NUCLEOTIDE SEQUENCE [LARGE SCALE GENOMIC DNA]</scope>
    <source>
        <strain evidence="3 4">Roberts-Thomson</strain>
    </source>
</reference>
<dbReference type="OrthoDB" id="496at2759"/>
<dbReference type="InterPro" id="IPR036322">
    <property type="entry name" value="WD40_repeat_dom_sf"/>
</dbReference>
<dbReference type="EMBL" id="VDLU01000005">
    <property type="protein sequence ID" value="TNJ26220.1"/>
    <property type="molecule type" value="Genomic_DNA"/>
</dbReference>
<organism evidence="3 4">
    <name type="scientific">Giardia muris</name>
    <dbReference type="NCBI Taxonomy" id="5742"/>
    <lineage>
        <taxon>Eukaryota</taxon>
        <taxon>Metamonada</taxon>
        <taxon>Diplomonadida</taxon>
        <taxon>Hexamitidae</taxon>
        <taxon>Giardiinae</taxon>
        <taxon>Giardia</taxon>
    </lineage>
</organism>
<dbReference type="Gene3D" id="2.130.10.10">
    <property type="entry name" value="YVTN repeat-like/Quinoprotein amine dehydrogenase"/>
    <property type="match status" value="2"/>
</dbReference>